<sequence>MSKIKAVSFSENKVGKRIKASKKKLSWSLLIDEQEVKIDLYLSKISRKVKVAVNTEILHTGKQTKGTMFQFTHEFKGHQINLIQQGKIYDLRIDSVSFDFMLMQDKTKNEFTYDFKVPEVQIVEPVAIEPKKVTTNPFEDLFDEPKEEIKEQVYVENQPKKLKPFTIKPPPQQGQVRGVGVFQAPDIQPVKTQLAGDLFDNPSKPVSQQVRTVSPVPVSMPSFPQADNPFMTGNPFSNSPKTQQPNYYHTGYNYYK</sequence>
<dbReference type="EMBL" id="MPUH01000698">
    <property type="protein sequence ID" value="OMJ75299.1"/>
    <property type="molecule type" value="Genomic_DNA"/>
</dbReference>
<keyword evidence="3" id="KW-1185">Reference proteome</keyword>
<protein>
    <submittedName>
        <fullName evidence="2">Uncharacterized protein</fullName>
    </submittedName>
</protein>
<dbReference type="AlphaFoldDB" id="A0A1R2BEY1"/>
<comment type="caution">
    <text evidence="2">The sequence shown here is derived from an EMBL/GenBank/DDBJ whole genome shotgun (WGS) entry which is preliminary data.</text>
</comment>
<organism evidence="2 3">
    <name type="scientific">Stentor coeruleus</name>
    <dbReference type="NCBI Taxonomy" id="5963"/>
    <lineage>
        <taxon>Eukaryota</taxon>
        <taxon>Sar</taxon>
        <taxon>Alveolata</taxon>
        <taxon>Ciliophora</taxon>
        <taxon>Postciliodesmatophora</taxon>
        <taxon>Heterotrichea</taxon>
        <taxon>Heterotrichida</taxon>
        <taxon>Stentoridae</taxon>
        <taxon>Stentor</taxon>
    </lineage>
</organism>
<proteinExistence type="predicted"/>
<gene>
    <name evidence="2" type="ORF">SteCoe_25571</name>
</gene>
<dbReference type="OrthoDB" id="311069at2759"/>
<feature type="region of interest" description="Disordered" evidence="1">
    <location>
        <begin position="232"/>
        <end position="252"/>
    </location>
</feature>
<evidence type="ECO:0000313" key="2">
    <source>
        <dbReference type="EMBL" id="OMJ75299.1"/>
    </source>
</evidence>
<evidence type="ECO:0000313" key="3">
    <source>
        <dbReference type="Proteomes" id="UP000187209"/>
    </source>
</evidence>
<evidence type="ECO:0000256" key="1">
    <source>
        <dbReference type="SAM" id="MobiDB-lite"/>
    </source>
</evidence>
<accession>A0A1R2BEY1</accession>
<name>A0A1R2BEY1_9CILI</name>
<reference evidence="2 3" key="1">
    <citation type="submission" date="2016-11" db="EMBL/GenBank/DDBJ databases">
        <title>The macronuclear genome of Stentor coeruleus: a giant cell with tiny introns.</title>
        <authorList>
            <person name="Slabodnick M."/>
            <person name="Ruby J.G."/>
            <person name="Reiff S.B."/>
            <person name="Swart E.C."/>
            <person name="Gosai S."/>
            <person name="Prabakaran S."/>
            <person name="Witkowska E."/>
            <person name="Larue G.E."/>
            <person name="Fisher S."/>
            <person name="Freeman R.M."/>
            <person name="Gunawardena J."/>
            <person name="Chu W."/>
            <person name="Stover N.A."/>
            <person name="Gregory B.D."/>
            <person name="Nowacki M."/>
            <person name="Derisi J."/>
            <person name="Roy S.W."/>
            <person name="Marshall W.F."/>
            <person name="Sood P."/>
        </authorList>
    </citation>
    <scope>NUCLEOTIDE SEQUENCE [LARGE SCALE GENOMIC DNA]</scope>
    <source>
        <strain evidence="2">WM001</strain>
    </source>
</reference>
<feature type="compositionally biased region" description="Polar residues" evidence="1">
    <location>
        <begin position="234"/>
        <end position="247"/>
    </location>
</feature>
<dbReference type="Proteomes" id="UP000187209">
    <property type="component" value="Unassembled WGS sequence"/>
</dbReference>